<dbReference type="GO" id="GO:0006355">
    <property type="term" value="P:regulation of DNA-templated transcription"/>
    <property type="evidence" value="ECO:0007669"/>
    <property type="project" value="TreeGrafter"/>
</dbReference>
<evidence type="ECO:0000259" key="5">
    <source>
        <dbReference type="PROSITE" id="PS51525"/>
    </source>
</evidence>
<keyword evidence="7" id="KW-1185">Reference proteome</keyword>
<reference evidence="6 7" key="1">
    <citation type="journal article" date="2019" name="Nat. Ecol. Evol.">
        <title>Megaphylogeny resolves global patterns of mushroom evolution.</title>
        <authorList>
            <person name="Varga T."/>
            <person name="Krizsan K."/>
            <person name="Foldi C."/>
            <person name="Dima B."/>
            <person name="Sanchez-Garcia M."/>
            <person name="Sanchez-Ramirez S."/>
            <person name="Szollosi G.J."/>
            <person name="Szarkandi J.G."/>
            <person name="Papp V."/>
            <person name="Albert L."/>
            <person name="Andreopoulos W."/>
            <person name="Angelini C."/>
            <person name="Antonin V."/>
            <person name="Barry K.W."/>
            <person name="Bougher N.L."/>
            <person name="Buchanan P."/>
            <person name="Buyck B."/>
            <person name="Bense V."/>
            <person name="Catcheside P."/>
            <person name="Chovatia M."/>
            <person name="Cooper J."/>
            <person name="Damon W."/>
            <person name="Desjardin D."/>
            <person name="Finy P."/>
            <person name="Geml J."/>
            <person name="Haridas S."/>
            <person name="Hughes K."/>
            <person name="Justo A."/>
            <person name="Karasinski D."/>
            <person name="Kautmanova I."/>
            <person name="Kiss B."/>
            <person name="Kocsube S."/>
            <person name="Kotiranta H."/>
            <person name="LaButti K.M."/>
            <person name="Lechner B.E."/>
            <person name="Liimatainen K."/>
            <person name="Lipzen A."/>
            <person name="Lukacs Z."/>
            <person name="Mihaltcheva S."/>
            <person name="Morgado L.N."/>
            <person name="Niskanen T."/>
            <person name="Noordeloos M.E."/>
            <person name="Ohm R.A."/>
            <person name="Ortiz-Santana B."/>
            <person name="Ovrebo C."/>
            <person name="Racz N."/>
            <person name="Riley R."/>
            <person name="Savchenko A."/>
            <person name="Shiryaev A."/>
            <person name="Soop K."/>
            <person name="Spirin V."/>
            <person name="Szebenyi C."/>
            <person name="Tomsovsky M."/>
            <person name="Tulloss R.E."/>
            <person name="Uehling J."/>
            <person name="Grigoriev I.V."/>
            <person name="Vagvolgyi C."/>
            <person name="Papp T."/>
            <person name="Martin F.M."/>
            <person name="Miettinen O."/>
            <person name="Hibbett D.S."/>
            <person name="Nagy L.G."/>
        </authorList>
    </citation>
    <scope>NUCLEOTIDE SEQUENCE [LARGE SCALE GENOMIC DNA]</scope>
    <source>
        <strain evidence="6 7">FP101781</strain>
    </source>
</reference>
<dbReference type="InterPro" id="IPR050935">
    <property type="entry name" value="Bromo_chromatin_reader"/>
</dbReference>
<gene>
    <name evidence="6" type="ORF">FA13DRAFT_1757593</name>
</gene>
<dbReference type="Gene3D" id="1.20.1270.220">
    <property type="match status" value="1"/>
</dbReference>
<proteinExistence type="predicted"/>
<feature type="region of interest" description="Disordered" evidence="3">
    <location>
        <begin position="91"/>
        <end position="114"/>
    </location>
</feature>
<dbReference type="AlphaFoldDB" id="A0A4Y7SHS9"/>
<evidence type="ECO:0008006" key="8">
    <source>
        <dbReference type="Google" id="ProtNLM"/>
    </source>
</evidence>
<dbReference type="GO" id="GO:0005634">
    <property type="term" value="C:nucleus"/>
    <property type="evidence" value="ECO:0007669"/>
    <property type="project" value="TreeGrafter"/>
</dbReference>
<feature type="region of interest" description="Disordered" evidence="3">
    <location>
        <begin position="349"/>
        <end position="369"/>
    </location>
</feature>
<dbReference type="Pfam" id="PF17035">
    <property type="entry name" value="BET"/>
    <property type="match status" value="1"/>
</dbReference>
<dbReference type="EMBL" id="QPFP01000115">
    <property type="protein sequence ID" value="TEB21301.1"/>
    <property type="molecule type" value="Genomic_DNA"/>
</dbReference>
<dbReference type="PROSITE" id="PS51525">
    <property type="entry name" value="NET"/>
    <property type="match status" value="1"/>
</dbReference>
<sequence length="528" mass="59170">MDPGFPSLFVLAGLAIPQRRGPFRGGYSTLALPPAPISSWVRTRRPPPIVRGQPRYCQSCVRSLKMEDAAPFLKPVDIVRYPTDVSTIERKLNSLNPDPNPRNPRYRTHGLTFNGPDHLIVQMGKRLEGLISRCSPKETPPPPPITSAQKKSLPVRRPPPEPISHRPKRETHPPPPKDLPYADASKKPCNKVKPEANEQLRFRSKLLGDLHKKQYYNNVHPFYPVSIELPSSPKIIKPINLSMMRRKLDNRDYPTAQWFYDDFKFMIKNCMPFLVRSFEKVLLEKWRNILPLSPVISDDEDDEDDGNDSDADGLRAVAQMEAQIEVTSNLERLKSARFYELLNGWKSSSVKKRKDGDGRHSQPSKKKTKKLIPDDILAFEQKKDLSETIGTLEGAELEKVNEGVPEIRDVRFGVVSTEEFELKIDTLPTSVLTELYNFVIRPLKQLTVERSRTGKGAGTSGPKRKSMDEDVEVEKQGACGAPPPPLVRDGDGIDSDLSLGSSDSDSDPDREHLGPVLGSPGDTALISS</sequence>
<organism evidence="6 7">
    <name type="scientific">Coprinellus micaceus</name>
    <name type="common">Glistening ink-cap mushroom</name>
    <name type="synonym">Coprinus micaceus</name>
    <dbReference type="NCBI Taxonomy" id="71717"/>
    <lineage>
        <taxon>Eukaryota</taxon>
        <taxon>Fungi</taxon>
        <taxon>Dikarya</taxon>
        <taxon>Basidiomycota</taxon>
        <taxon>Agaricomycotina</taxon>
        <taxon>Agaricomycetes</taxon>
        <taxon>Agaricomycetidae</taxon>
        <taxon>Agaricales</taxon>
        <taxon>Agaricineae</taxon>
        <taxon>Psathyrellaceae</taxon>
        <taxon>Coprinellus</taxon>
    </lineage>
</organism>
<dbReference type="PANTHER" id="PTHR22880">
    <property type="entry name" value="FALZ-RELATED BROMODOMAIN-CONTAINING PROTEINS"/>
    <property type="match status" value="1"/>
</dbReference>
<name>A0A4Y7SHS9_COPMI</name>
<evidence type="ECO:0000313" key="7">
    <source>
        <dbReference type="Proteomes" id="UP000298030"/>
    </source>
</evidence>
<dbReference type="InterPro" id="IPR038336">
    <property type="entry name" value="NET_sf"/>
</dbReference>
<evidence type="ECO:0000256" key="1">
    <source>
        <dbReference type="ARBA" id="ARBA00023117"/>
    </source>
</evidence>
<feature type="region of interest" description="Disordered" evidence="3">
    <location>
        <begin position="132"/>
        <end position="189"/>
    </location>
</feature>
<dbReference type="Proteomes" id="UP000298030">
    <property type="component" value="Unassembled WGS sequence"/>
</dbReference>
<dbReference type="InterPro" id="IPR001487">
    <property type="entry name" value="Bromodomain"/>
</dbReference>
<dbReference type="PROSITE" id="PS50014">
    <property type="entry name" value="BROMODOMAIN_2"/>
    <property type="match status" value="1"/>
</dbReference>
<evidence type="ECO:0000256" key="3">
    <source>
        <dbReference type="SAM" id="MobiDB-lite"/>
    </source>
</evidence>
<dbReference type="GO" id="GO:0006338">
    <property type="term" value="P:chromatin remodeling"/>
    <property type="evidence" value="ECO:0007669"/>
    <property type="project" value="TreeGrafter"/>
</dbReference>
<dbReference type="Pfam" id="PF00439">
    <property type="entry name" value="Bromodomain"/>
    <property type="match status" value="1"/>
</dbReference>
<dbReference type="GO" id="GO:0000785">
    <property type="term" value="C:chromatin"/>
    <property type="evidence" value="ECO:0007669"/>
    <property type="project" value="TreeGrafter"/>
</dbReference>
<evidence type="ECO:0000259" key="4">
    <source>
        <dbReference type="PROSITE" id="PS50014"/>
    </source>
</evidence>
<feature type="domain" description="Bromo" evidence="4">
    <location>
        <begin position="235"/>
        <end position="273"/>
    </location>
</feature>
<keyword evidence="1 2" id="KW-0103">Bromodomain</keyword>
<dbReference type="InterPro" id="IPR036427">
    <property type="entry name" value="Bromodomain-like_sf"/>
</dbReference>
<dbReference type="SUPFAM" id="SSF47370">
    <property type="entry name" value="Bromodomain"/>
    <property type="match status" value="2"/>
</dbReference>
<evidence type="ECO:0000313" key="6">
    <source>
        <dbReference type="EMBL" id="TEB21301.1"/>
    </source>
</evidence>
<dbReference type="PANTHER" id="PTHR22880:SF225">
    <property type="entry name" value="BROMODOMAIN-CONTAINING PROTEIN BET-1-RELATED"/>
    <property type="match status" value="1"/>
</dbReference>
<dbReference type="InterPro" id="IPR027353">
    <property type="entry name" value="NET_dom"/>
</dbReference>
<evidence type="ECO:0000256" key="2">
    <source>
        <dbReference type="PROSITE-ProRule" id="PRU00035"/>
    </source>
</evidence>
<feature type="region of interest" description="Disordered" evidence="3">
    <location>
        <begin position="451"/>
        <end position="528"/>
    </location>
</feature>
<accession>A0A4Y7SHS9</accession>
<dbReference type="STRING" id="71717.A0A4Y7SHS9"/>
<dbReference type="Gene3D" id="1.20.920.10">
    <property type="entry name" value="Bromodomain-like"/>
    <property type="match status" value="1"/>
</dbReference>
<comment type="caution">
    <text evidence="6">The sequence shown here is derived from an EMBL/GenBank/DDBJ whole genome shotgun (WGS) entry which is preliminary data.</text>
</comment>
<protein>
    <recommendedName>
        <fullName evidence="8">Bromo domain-containing protein</fullName>
    </recommendedName>
</protein>
<dbReference type="OrthoDB" id="784962at2759"/>
<feature type="domain" description="NET" evidence="5">
    <location>
        <begin position="367"/>
        <end position="450"/>
    </location>
</feature>